<dbReference type="SMART" id="SM00387">
    <property type="entry name" value="HATPase_c"/>
    <property type="match status" value="1"/>
</dbReference>
<feature type="transmembrane region" description="Helical" evidence="4">
    <location>
        <begin position="150"/>
        <end position="171"/>
    </location>
</feature>
<feature type="transmembrane region" description="Helical" evidence="4">
    <location>
        <begin position="327"/>
        <end position="352"/>
    </location>
</feature>
<evidence type="ECO:0000313" key="6">
    <source>
        <dbReference type="EMBL" id="TMQ50226.1"/>
    </source>
</evidence>
<dbReference type="PROSITE" id="PS50109">
    <property type="entry name" value="HIS_KIN"/>
    <property type="match status" value="1"/>
</dbReference>
<dbReference type="Pfam" id="PF02518">
    <property type="entry name" value="HATPase_c"/>
    <property type="match status" value="1"/>
</dbReference>
<dbReference type="SUPFAM" id="SSF55874">
    <property type="entry name" value="ATPase domain of HSP90 chaperone/DNA topoisomerase II/histidine kinase"/>
    <property type="match status" value="1"/>
</dbReference>
<dbReference type="PANTHER" id="PTHR45569">
    <property type="entry name" value="SENSOR PROTEIN KDPD"/>
    <property type="match status" value="1"/>
</dbReference>
<sequence length="803" mass="89144">MVESPRHHWPWFAISVLGLAVGLWGMQGLPSLSASPAGAPLYPIRYPARVGPAVVASPAQLTYIAQSRPAGSLLEIRSDAGLVRAHLEPALTRVHLGIIFLEGLIFLALSLLVLAPRVDRGPVRDLYLCALLYGVATMIHGSYFPPTPSWAHWVIPAIRIGCLSMLPVLFFRMSQTFPRPRKLLERRPRLMRGLWIAASVLAVWQVATLFRYFSDPRPDVWEGTLLPQFLAQVFLVLSVGLGCLTLYRSGQKLELSREREQTKWILWGIAIGLTPLVFLRLLPRLWRQTLPVPPEVDRVFELAIPVAVTFAAVRYRFDVDIIIRRSVIYGTVTAALAAVYLLVGLLAVPWIAGRLPDYAAVLRIVALALPVLLYTPVRRWIGTWVDRSFFKTQYDYAKAFAAFQEHVRGALSQQEIASVCRAFLEEHLSLERAVVIARRGEGLVAAGALASTDAETVIDAVATCGTPRRLLAAGDSTSRPDLESSDFPGTLAREGFLVALAIMAEESCVGAILLGGKRPERRFTEEDLKLLHAVRAEAAAALERVELVQRAAKETFVRENAAELEGLKDYLFATLGDDLRRPLTVVRWTIETLLERMGHTSSPQHFAELQAIQAASSELDRLVKNLRDLSRPGLVGGRELVRIDLLPLVHEAVTAVTPAAKSRNVRFELSVAPDLTPVSGYRDLLLEVVSNLLENATRYSPDGQAVEIAIDRKGEEDRLIVRDHGPGLAPDHGERIFDRFEQGRPSPYSTERGFGMGLFVAKSYLERMRGRIHAENHPEGGARFICILPEWREAEREAQLVSR</sequence>
<gene>
    <name evidence="6" type="ORF">E6K71_03005</name>
</gene>
<dbReference type="InterPro" id="IPR052023">
    <property type="entry name" value="Histidine_kinase_KdpD"/>
</dbReference>
<dbReference type="InterPro" id="IPR004358">
    <property type="entry name" value="Sig_transdc_His_kin-like_C"/>
</dbReference>
<dbReference type="GO" id="GO:0005886">
    <property type="term" value="C:plasma membrane"/>
    <property type="evidence" value="ECO:0007669"/>
    <property type="project" value="TreeGrafter"/>
</dbReference>
<feature type="transmembrane region" description="Helical" evidence="4">
    <location>
        <begin position="94"/>
        <end position="114"/>
    </location>
</feature>
<dbReference type="SUPFAM" id="SSF47384">
    <property type="entry name" value="Homodimeric domain of signal transducing histidine kinase"/>
    <property type="match status" value="1"/>
</dbReference>
<dbReference type="PRINTS" id="PR00344">
    <property type="entry name" value="BCTRLSENSOR"/>
</dbReference>
<name>A0A538SFT5_UNCEI</name>
<dbReference type="InterPro" id="IPR036097">
    <property type="entry name" value="HisK_dim/P_sf"/>
</dbReference>
<dbReference type="InterPro" id="IPR003594">
    <property type="entry name" value="HATPase_dom"/>
</dbReference>
<dbReference type="EC" id="2.7.13.3" evidence="2"/>
<dbReference type="InterPro" id="IPR003661">
    <property type="entry name" value="HisK_dim/P_dom"/>
</dbReference>
<dbReference type="Pfam" id="PF00512">
    <property type="entry name" value="HisKA"/>
    <property type="match status" value="1"/>
</dbReference>
<dbReference type="AlphaFoldDB" id="A0A538SFT5"/>
<accession>A0A538SFT5</accession>
<evidence type="ECO:0000259" key="5">
    <source>
        <dbReference type="PROSITE" id="PS50109"/>
    </source>
</evidence>
<dbReference type="EMBL" id="VBOR01000038">
    <property type="protein sequence ID" value="TMQ50226.1"/>
    <property type="molecule type" value="Genomic_DNA"/>
</dbReference>
<protein>
    <recommendedName>
        <fullName evidence="2">histidine kinase</fullName>
        <ecNumber evidence="2">2.7.13.3</ecNumber>
    </recommendedName>
</protein>
<dbReference type="SMART" id="SM00388">
    <property type="entry name" value="HisKA"/>
    <property type="match status" value="1"/>
</dbReference>
<feature type="transmembrane region" description="Helical" evidence="4">
    <location>
        <begin position="192"/>
        <end position="213"/>
    </location>
</feature>
<evidence type="ECO:0000256" key="3">
    <source>
        <dbReference type="ARBA" id="ARBA00022553"/>
    </source>
</evidence>
<dbReference type="InterPro" id="IPR036890">
    <property type="entry name" value="HATPase_C_sf"/>
</dbReference>
<comment type="caution">
    <text evidence="6">The sequence shown here is derived from an EMBL/GenBank/DDBJ whole genome shotgun (WGS) entry which is preliminary data.</text>
</comment>
<organism evidence="6 7">
    <name type="scientific">Eiseniibacteriota bacterium</name>
    <dbReference type="NCBI Taxonomy" id="2212470"/>
    <lineage>
        <taxon>Bacteria</taxon>
        <taxon>Candidatus Eiseniibacteriota</taxon>
    </lineage>
</organism>
<evidence type="ECO:0000256" key="1">
    <source>
        <dbReference type="ARBA" id="ARBA00000085"/>
    </source>
</evidence>
<dbReference type="Gene3D" id="1.10.287.130">
    <property type="match status" value="1"/>
</dbReference>
<keyword evidence="4" id="KW-0812">Transmembrane</keyword>
<evidence type="ECO:0000256" key="4">
    <source>
        <dbReference type="SAM" id="Phobius"/>
    </source>
</evidence>
<comment type="catalytic activity">
    <reaction evidence="1">
        <text>ATP + protein L-histidine = ADP + protein N-phospho-L-histidine.</text>
        <dbReference type="EC" id="2.7.13.3"/>
    </reaction>
</comment>
<dbReference type="Gene3D" id="3.30.450.40">
    <property type="match status" value="1"/>
</dbReference>
<feature type="transmembrane region" description="Helical" evidence="4">
    <location>
        <begin position="358"/>
        <end position="377"/>
    </location>
</feature>
<dbReference type="InterPro" id="IPR005467">
    <property type="entry name" value="His_kinase_dom"/>
</dbReference>
<dbReference type="GO" id="GO:0000155">
    <property type="term" value="F:phosphorelay sensor kinase activity"/>
    <property type="evidence" value="ECO:0007669"/>
    <property type="project" value="InterPro"/>
</dbReference>
<keyword evidence="3" id="KW-0597">Phosphoprotein</keyword>
<dbReference type="CDD" id="cd00082">
    <property type="entry name" value="HisKA"/>
    <property type="match status" value="1"/>
</dbReference>
<dbReference type="SUPFAM" id="SSF55781">
    <property type="entry name" value="GAF domain-like"/>
    <property type="match status" value="1"/>
</dbReference>
<proteinExistence type="predicted"/>
<keyword evidence="4" id="KW-1133">Transmembrane helix</keyword>
<evidence type="ECO:0000313" key="7">
    <source>
        <dbReference type="Proteomes" id="UP000316292"/>
    </source>
</evidence>
<dbReference type="InterPro" id="IPR029016">
    <property type="entry name" value="GAF-like_dom_sf"/>
</dbReference>
<dbReference type="Gene3D" id="3.30.565.10">
    <property type="entry name" value="Histidine kinase-like ATPase, C-terminal domain"/>
    <property type="match status" value="1"/>
</dbReference>
<feature type="domain" description="Histidine kinase" evidence="5">
    <location>
        <begin position="574"/>
        <end position="792"/>
    </location>
</feature>
<dbReference type="Proteomes" id="UP000316292">
    <property type="component" value="Unassembled WGS sequence"/>
</dbReference>
<dbReference type="PANTHER" id="PTHR45569:SF1">
    <property type="entry name" value="SENSOR PROTEIN KDPD"/>
    <property type="match status" value="1"/>
</dbReference>
<keyword evidence="4" id="KW-0472">Membrane</keyword>
<feature type="transmembrane region" description="Helical" evidence="4">
    <location>
        <begin position="225"/>
        <end position="244"/>
    </location>
</feature>
<evidence type="ECO:0000256" key="2">
    <source>
        <dbReference type="ARBA" id="ARBA00012438"/>
    </source>
</evidence>
<reference evidence="6 7" key="1">
    <citation type="journal article" date="2019" name="Nat. Microbiol.">
        <title>Mediterranean grassland soil C-N compound turnover is dependent on rainfall and depth, and is mediated by genomically divergent microorganisms.</title>
        <authorList>
            <person name="Diamond S."/>
            <person name="Andeer P.F."/>
            <person name="Li Z."/>
            <person name="Crits-Christoph A."/>
            <person name="Burstein D."/>
            <person name="Anantharaman K."/>
            <person name="Lane K.R."/>
            <person name="Thomas B.C."/>
            <person name="Pan C."/>
            <person name="Northen T.R."/>
            <person name="Banfield J.F."/>
        </authorList>
    </citation>
    <scope>NUCLEOTIDE SEQUENCE [LARGE SCALE GENOMIC DNA]</scope>
    <source>
        <strain evidence="6">WS_1</strain>
    </source>
</reference>
<feature type="transmembrane region" description="Helical" evidence="4">
    <location>
        <begin position="9"/>
        <end position="26"/>
    </location>
</feature>
<feature type="transmembrane region" description="Helical" evidence="4">
    <location>
        <begin position="298"/>
        <end position="315"/>
    </location>
</feature>
<feature type="transmembrane region" description="Helical" evidence="4">
    <location>
        <begin position="126"/>
        <end position="144"/>
    </location>
</feature>
<feature type="transmembrane region" description="Helical" evidence="4">
    <location>
        <begin position="264"/>
        <end position="286"/>
    </location>
</feature>